<feature type="transmembrane region" description="Helical" evidence="8">
    <location>
        <begin position="155"/>
        <end position="174"/>
    </location>
</feature>
<dbReference type="GO" id="GO:0022857">
    <property type="term" value="F:transmembrane transporter activity"/>
    <property type="evidence" value="ECO:0007669"/>
    <property type="project" value="InterPro"/>
</dbReference>
<feature type="transmembrane region" description="Helical" evidence="8">
    <location>
        <begin position="335"/>
        <end position="357"/>
    </location>
</feature>
<reference evidence="10" key="1">
    <citation type="journal article" date="2021" name="PeerJ">
        <title>Extensive microbial diversity within the chicken gut microbiome revealed by metagenomics and culture.</title>
        <authorList>
            <person name="Gilroy R."/>
            <person name="Ravi A."/>
            <person name="Getino M."/>
            <person name="Pursley I."/>
            <person name="Horton D.L."/>
            <person name="Alikhan N.F."/>
            <person name="Baker D."/>
            <person name="Gharbi K."/>
            <person name="Hall N."/>
            <person name="Watson M."/>
            <person name="Adriaenssens E.M."/>
            <person name="Foster-Nyarko E."/>
            <person name="Jarju S."/>
            <person name="Secka A."/>
            <person name="Antonio M."/>
            <person name="Oren A."/>
            <person name="Chaudhuri R.R."/>
            <person name="La Ragione R."/>
            <person name="Hildebrand F."/>
            <person name="Pallen M.J."/>
        </authorList>
    </citation>
    <scope>NUCLEOTIDE SEQUENCE</scope>
    <source>
        <strain evidence="10">CHK191-13928</strain>
    </source>
</reference>
<keyword evidence="5 8" id="KW-1133">Transmembrane helix</keyword>
<sequence length="435" mass="48219">MEKSKFKKIAAITLFESAVQWYCFLLYGTAAGTVFNKVFFSQTGDGTTALILSYMSFAIGYIAGPFGAIFFGHIGDRKGRKVTMYASLLMMGISTSIIGILPPASAAGAWVVILLQLMRLAQCFGRGGTWGGGILMAYENVPENKRALYSAIPQIGLPIGFGLSSILIAIPTLVFPEEMFFTWGWRIPFLAAIILTIIVVQQKGKMMETEDYKKAQEKLEAQEAEAKKEKVGFVPMIKGYWRTLLLGCGTRWVDGTFYNIFIVWILSYCIDWLGMPLIYTYVITIIACIFKIPFTLFGGWCAQKMGSSKTFIIGGLASAALSIPTLKVIEWSHGNLWITIIGIVLGWSIAYNLIWAVISSLWSSYFETEVRYSGISFVYHVPSFLVAGMVPTICTLLINYGKGNTIYVGLYSTIVALISVGCCIMLKYRHEQGKR</sequence>
<dbReference type="Proteomes" id="UP000886721">
    <property type="component" value="Unassembled WGS sequence"/>
</dbReference>
<dbReference type="GO" id="GO:0005886">
    <property type="term" value="C:plasma membrane"/>
    <property type="evidence" value="ECO:0007669"/>
    <property type="project" value="UniProtKB-SubCell"/>
</dbReference>
<keyword evidence="3" id="KW-1003">Cell membrane</keyword>
<dbReference type="InterPro" id="IPR020846">
    <property type="entry name" value="MFS_dom"/>
</dbReference>
<evidence type="ECO:0000256" key="1">
    <source>
        <dbReference type="ARBA" id="ARBA00004651"/>
    </source>
</evidence>
<reference evidence="10" key="2">
    <citation type="submission" date="2021-04" db="EMBL/GenBank/DDBJ databases">
        <authorList>
            <person name="Gilroy R."/>
        </authorList>
    </citation>
    <scope>NUCLEOTIDE SEQUENCE</scope>
    <source>
        <strain evidence="10">CHK191-13928</strain>
    </source>
</reference>
<dbReference type="SUPFAM" id="SSF103473">
    <property type="entry name" value="MFS general substrate transporter"/>
    <property type="match status" value="1"/>
</dbReference>
<evidence type="ECO:0000256" key="4">
    <source>
        <dbReference type="ARBA" id="ARBA00022692"/>
    </source>
</evidence>
<keyword evidence="6 8" id="KW-0472">Membrane</keyword>
<comment type="subcellular location">
    <subcellularLocation>
        <location evidence="1">Cell membrane</location>
        <topology evidence="1">Multi-pass membrane protein</topology>
    </subcellularLocation>
</comment>
<proteinExistence type="predicted"/>
<dbReference type="PANTHER" id="PTHR43045:SF1">
    <property type="entry name" value="SHIKIMATE TRANSPORTER"/>
    <property type="match status" value="1"/>
</dbReference>
<dbReference type="InterPro" id="IPR011701">
    <property type="entry name" value="MFS"/>
</dbReference>
<dbReference type="InterPro" id="IPR036259">
    <property type="entry name" value="MFS_trans_sf"/>
</dbReference>
<feature type="transmembrane region" description="Helical" evidence="8">
    <location>
        <begin position="21"/>
        <end position="39"/>
    </location>
</feature>
<organism evidence="10 11">
    <name type="scientific">Candidatus Anaerostipes excrementavium</name>
    <dbReference type="NCBI Taxonomy" id="2838463"/>
    <lineage>
        <taxon>Bacteria</taxon>
        <taxon>Bacillati</taxon>
        <taxon>Bacillota</taxon>
        <taxon>Clostridia</taxon>
        <taxon>Lachnospirales</taxon>
        <taxon>Lachnospiraceae</taxon>
        <taxon>Anaerostipes</taxon>
    </lineage>
</organism>
<feature type="transmembrane region" description="Helical" evidence="8">
    <location>
        <begin position="377"/>
        <end position="400"/>
    </location>
</feature>
<protein>
    <submittedName>
        <fullName evidence="10">MFS transporter</fullName>
    </submittedName>
</protein>
<feature type="transmembrane region" description="Helical" evidence="8">
    <location>
        <begin position="406"/>
        <end position="426"/>
    </location>
</feature>
<feature type="coiled-coil region" evidence="7">
    <location>
        <begin position="205"/>
        <end position="232"/>
    </location>
</feature>
<evidence type="ECO:0000313" key="11">
    <source>
        <dbReference type="Proteomes" id="UP000886721"/>
    </source>
</evidence>
<feature type="transmembrane region" description="Helical" evidence="8">
    <location>
        <begin position="244"/>
        <end position="266"/>
    </location>
</feature>
<keyword evidence="4 8" id="KW-0812">Transmembrane</keyword>
<gene>
    <name evidence="10" type="ORF">H9735_07990</name>
</gene>
<evidence type="ECO:0000313" key="10">
    <source>
        <dbReference type="EMBL" id="HIX68038.1"/>
    </source>
</evidence>
<dbReference type="PANTHER" id="PTHR43045">
    <property type="entry name" value="SHIKIMATE TRANSPORTER"/>
    <property type="match status" value="1"/>
</dbReference>
<name>A0A9D2B9N3_9FIRM</name>
<feature type="transmembrane region" description="Helical" evidence="8">
    <location>
        <begin position="278"/>
        <end position="298"/>
    </location>
</feature>
<evidence type="ECO:0000256" key="5">
    <source>
        <dbReference type="ARBA" id="ARBA00022989"/>
    </source>
</evidence>
<dbReference type="Pfam" id="PF07690">
    <property type="entry name" value="MFS_1"/>
    <property type="match status" value="1"/>
</dbReference>
<keyword evidence="7" id="KW-0175">Coiled coil</keyword>
<comment type="caution">
    <text evidence="10">The sequence shown here is derived from an EMBL/GenBank/DDBJ whole genome shotgun (WGS) entry which is preliminary data.</text>
</comment>
<accession>A0A9D2B9N3</accession>
<feature type="domain" description="Major facilitator superfamily (MFS) profile" evidence="9">
    <location>
        <begin position="9"/>
        <end position="431"/>
    </location>
</feature>
<evidence type="ECO:0000256" key="7">
    <source>
        <dbReference type="SAM" id="Coils"/>
    </source>
</evidence>
<feature type="transmembrane region" description="Helical" evidence="8">
    <location>
        <begin position="180"/>
        <end position="200"/>
    </location>
</feature>
<dbReference type="Gene3D" id="1.20.1250.20">
    <property type="entry name" value="MFS general substrate transporter like domains"/>
    <property type="match status" value="2"/>
</dbReference>
<dbReference type="PROSITE" id="PS50850">
    <property type="entry name" value="MFS"/>
    <property type="match status" value="1"/>
</dbReference>
<evidence type="ECO:0000256" key="8">
    <source>
        <dbReference type="SAM" id="Phobius"/>
    </source>
</evidence>
<evidence type="ECO:0000259" key="9">
    <source>
        <dbReference type="PROSITE" id="PS50850"/>
    </source>
</evidence>
<evidence type="ECO:0000256" key="6">
    <source>
        <dbReference type="ARBA" id="ARBA00023136"/>
    </source>
</evidence>
<evidence type="ECO:0000256" key="3">
    <source>
        <dbReference type="ARBA" id="ARBA00022475"/>
    </source>
</evidence>
<feature type="transmembrane region" description="Helical" evidence="8">
    <location>
        <begin position="310"/>
        <end position="329"/>
    </location>
</feature>
<keyword evidence="2" id="KW-0813">Transport</keyword>
<dbReference type="EMBL" id="DXEM01000027">
    <property type="protein sequence ID" value="HIX68038.1"/>
    <property type="molecule type" value="Genomic_DNA"/>
</dbReference>
<evidence type="ECO:0000256" key="2">
    <source>
        <dbReference type="ARBA" id="ARBA00022448"/>
    </source>
</evidence>
<feature type="transmembrane region" description="Helical" evidence="8">
    <location>
        <begin position="51"/>
        <end position="71"/>
    </location>
</feature>
<dbReference type="AlphaFoldDB" id="A0A9D2B9N3"/>